<comment type="caution">
    <text evidence="1">The sequence shown here is derived from an EMBL/GenBank/DDBJ whole genome shotgun (WGS) entry which is preliminary data.</text>
</comment>
<dbReference type="EMBL" id="SPHZ02000001">
    <property type="protein sequence ID" value="KAF0931609.1"/>
    <property type="molecule type" value="Genomic_DNA"/>
</dbReference>
<organism evidence="1 2">
    <name type="scientific">Oryza meyeriana var. granulata</name>
    <dbReference type="NCBI Taxonomy" id="110450"/>
    <lineage>
        <taxon>Eukaryota</taxon>
        <taxon>Viridiplantae</taxon>
        <taxon>Streptophyta</taxon>
        <taxon>Embryophyta</taxon>
        <taxon>Tracheophyta</taxon>
        <taxon>Spermatophyta</taxon>
        <taxon>Magnoliopsida</taxon>
        <taxon>Liliopsida</taxon>
        <taxon>Poales</taxon>
        <taxon>Poaceae</taxon>
        <taxon>BOP clade</taxon>
        <taxon>Oryzoideae</taxon>
        <taxon>Oryzeae</taxon>
        <taxon>Oryzinae</taxon>
        <taxon>Oryza</taxon>
        <taxon>Oryza meyeriana</taxon>
    </lineage>
</organism>
<protein>
    <submittedName>
        <fullName evidence="1">Uncharacterized protein</fullName>
    </submittedName>
</protein>
<reference evidence="1 2" key="1">
    <citation type="submission" date="2019-11" db="EMBL/GenBank/DDBJ databases">
        <title>Whole genome sequence of Oryza granulata.</title>
        <authorList>
            <person name="Li W."/>
        </authorList>
    </citation>
    <scope>NUCLEOTIDE SEQUENCE [LARGE SCALE GENOMIC DNA]</scope>
    <source>
        <strain evidence="2">cv. Menghai</strain>
        <tissue evidence="1">Leaf</tissue>
    </source>
</reference>
<keyword evidence="2" id="KW-1185">Reference proteome</keyword>
<accession>A0A6G1F439</accession>
<name>A0A6G1F439_9ORYZ</name>
<dbReference type="AlphaFoldDB" id="A0A6G1F439"/>
<gene>
    <name evidence="1" type="ORF">E2562_005573</name>
</gene>
<evidence type="ECO:0000313" key="1">
    <source>
        <dbReference type="EMBL" id="KAF0931609.1"/>
    </source>
</evidence>
<proteinExistence type="predicted"/>
<evidence type="ECO:0000313" key="2">
    <source>
        <dbReference type="Proteomes" id="UP000479710"/>
    </source>
</evidence>
<sequence>MGKRISKMLLFVGYGGTPIRAQEATNHTSPSGIGWTNVATLCGDCFWRVVRDDVLDAAKRSGALGGA</sequence>
<dbReference type="Proteomes" id="UP000479710">
    <property type="component" value="Unassembled WGS sequence"/>
</dbReference>